<evidence type="ECO:0000256" key="6">
    <source>
        <dbReference type="ARBA" id="ARBA00023049"/>
    </source>
</evidence>
<dbReference type="SMART" id="SM00631">
    <property type="entry name" value="Zn_pept"/>
    <property type="match status" value="1"/>
</dbReference>
<evidence type="ECO:0000256" key="8">
    <source>
        <dbReference type="SAM" id="SignalP"/>
    </source>
</evidence>
<dbReference type="SMART" id="SM00060">
    <property type="entry name" value="FN3"/>
    <property type="match status" value="4"/>
</dbReference>
<dbReference type="Proteomes" id="UP001597013">
    <property type="component" value="Unassembled WGS sequence"/>
</dbReference>
<proteinExistence type="inferred from homology"/>
<dbReference type="SUPFAM" id="SSF49265">
    <property type="entry name" value="Fibronectin type III"/>
    <property type="match status" value="2"/>
</dbReference>
<evidence type="ECO:0000259" key="9">
    <source>
        <dbReference type="PROSITE" id="PS50060"/>
    </source>
</evidence>
<evidence type="ECO:0000256" key="7">
    <source>
        <dbReference type="PROSITE-ProRule" id="PRU01379"/>
    </source>
</evidence>
<evidence type="ECO:0000256" key="1">
    <source>
        <dbReference type="ARBA" id="ARBA00001947"/>
    </source>
</evidence>
<feature type="non-terminal residue" evidence="12">
    <location>
        <position position="1418"/>
    </location>
</feature>
<feature type="domain" description="Fibronectin type-III" evidence="10">
    <location>
        <begin position="903"/>
        <end position="993"/>
    </location>
</feature>
<evidence type="ECO:0000313" key="12">
    <source>
        <dbReference type="EMBL" id="MFD1062090.1"/>
    </source>
</evidence>
<feature type="domain" description="Fibronectin type-III" evidence="10">
    <location>
        <begin position="814"/>
        <end position="901"/>
    </location>
</feature>
<keyword evidence="8" id="KW-0732">Signal</keyword>
<evidence type="ECO:0000256" key="5">
    <source>
        <dbReference type="ARBA" id="ARBA00022833"/>
    </source>
</evidence>
<dbReference type="PROSITE" id="PS52035">
    <property type="entry name" value="PEPTIDASE_M14"/>
    <property type="match status" value="1"/>
</dbReference>
<comment type="caution">
    <text evidence="12">The sequence shown here is derived from an EMBL/GenBank/DDBJ whole genome shotgun (WGS) entry which is preliminary data.</text>
</comment>
<accession>A0ABW3N6K9</accession>
<dbReference type="Gene3D" id="2.60.40.10">
    <property type="entry name" value="Immunoglobulins"/>
    <property type="match status" value="4"/>
</dbReference>
<dbReference type="InterPro" id="IPR003961">
    <property type="entry name" value="FN3_dom"/>
</dbReference>
<reference evidence="13" key="1">
    <citation type="journal article" date="2019" name="Int. J. Syst. Evol. Microbiol.">
        <title>The Global Catalogue of Microorganisms (GCM) 10K type strain sequencing project: providing services to taxonomists for standard genome sequencing and annotation.</title>
        <authorList>
            <consortium name="The Broad Institute Genomics Platform"/>
            <consortium name="The Broad Institute Genome Sequencing Center for Infectious Disease"/>
            <person name="Wu L."/>
            <person name="Ma J."/>
        </authorList>
    </citation>
    <scope>NUCLEOTIDE SEQUENCE [LARGE SCALE GENOMIC DNA]</scope>
    <source>
        <strain evidence="13">CCUG 62215</strain>
    </source>
</reference>
<dbReference type="Pfam" id="PF00629">
    <property type="entry name" value="MAM"/>
    <property type="match status" value="1"/>
</dbReference>
<organism evidence="12 13">
    <name type="scientific">Winogradskyella litorisediminis</name>
    <dbReference type="NCBI Taxonomy" id="1156618"/>
    <lineage>
        <taxon>Bacteria</taxon>
        <taxon>Pseudomonadati</taxon>
        <taxon>Bacteroidota</taxon>
        <taxon>Flavobacteriia</taxon>
        <taxon>Flavobacteriales</taxon>
        <taxon>Flavobacteriaceae</taxon>
        <taxon>Winogradskyella</taxon>
    </lineage>
</organism>
<dbReference type="Gene3D" id="2.60.120.200">
    <property type="match status" value="1"/>
</dbReference>
<comment type="similarity">
    <text evidence="2 7">Belongs to the peptidase M14 family.</text>
</comment>
<dbReference type="InterPro" id="IPR036116">
    <property type="entry name" value="FN3_sf"/>
</dbReference>
<keyword evidence="6" id="KW-0482">Metalloprotease</keyword>
<dbReference type="InterPro" id="IPR013320">
    <property type="entry name" value="ConA-like_dom_sf"/>
</dbReference>
<comment type="caution">
    <text evidence="7">Lacks conserved residue(s) required for the propagation of feature annotation.</text>
</comment>
<dbReference type="PROSITE" id="PS50853">
    <property type="entry name" value="FN3"/>
    <property type="match status" value="4"/>
</dbReference>
<feature type="domain" description="Peptidase M14" evidence="11">
    <location>
        <begin position="165"/>
        <end position="489"/>
    </location>
</feature>
<comment type="cofactor">
    <cofactor evidence="1">
        <name>Zn(2+)</name>
        <dbReference type="ChEBI" id="CHEBI:29105"/>
    </cofactor>
</comment>
<sequence>MKRITLVMILAFFAILQTANSQEIYKRVSINNINPNKIETLDRLGVDMTCGASVINNNMVIELSEIQLREISEKNIQYSVLIDDMKEFYSERAINNLPRAAAEIRMLKSQQNDDSDLTQRTLTINELINNVGQYDGCEEIDWKIPDNWNLNDADSYPERTTFFGGCLTYDQVLEELDDMKRLYPNLISRRKNASPTNQLTIEGRTQWMVRISDNPEVDEPEEPETLYQSLIHSREAVTVMAQLYYMWYLLENYDSDPAIRNLVNNHAMYFIPVFNPDGFVYNEQQAPNGGGFQRKNRNVGSNGCSTYANGIDLNRNSAYYWGNGGASLTNGCSDTFAGSGPFSENETQIMRDFVFEHDFKIALNHHSFKNAMLHAYAGTSIENPRPDEYSKYNHDMTFYNRYAHGPSTSISGLNSGNMNDWMLGGPAGVSAAGVPTGIGSGKNTLSWTPENGIGSESTIIGSGFWPDPVNYLPITRRAMRMNFLAAYYSGKYAKLHDLTQTDITSTSGNLIFGIENLGQNGNDPTPNTNNFTVTVTAITPNITINTASASQNFTASEILAQKEVDINYSLSGVSAGDEIQYKVTLTNDYASDNILYEAVITKIYQPTLLTTLDPTNIINWNSTGSWAAVTDGYNDNSAIRSNASATYAANQDRTLQYNGLIDLSNVESAVIQFYAKWDLERSFDYVQIEASANGSTGWTPLCGRLTKPSAPIANNTYSSTNDAGDSTIKTNSDLNQQNNVGDLYDGDTQDKWSLEEIVIDASTNSIFLGDASVFLRFQFKSDSSNRKDSYANADFEGFTFDDFKVIGLGCNTSTPSNVTASNISTDSATIDWDQVFNNSYDLRYRVDGTTTWTNITNFEGNTYNLSGLLPATTYQVRVRSKCGTSTNSAYSPIITFTTLACASPTNVTANDIGLSTVRVTWNHIPNATYDVRYRAVGSSTWINTDAGLILDQPVYNISGLNEATQYEVQVRTDCPGSGNSTYSTSTVFTTLGCAAPSNLNVPDVFIDSANIVWDALNPATYDLRYRVNGTLTWTVVSSISNNAFNISNLMPGTTYDVQVRTDCGSSNSSYSSTVNFTTLICTVPTNVTANDITSSSATINWDEINGSDYDLRYRQTGTATWTTVNDRTLNFYNIPNLLAITEYEVQVRTVCTASQNSAYSTSTVFTTSACDSTTNSFPYTESFESNFGIWEQSTNDDINWTRFSGLTPSNTGSNPPNTTGPNAASEGNIYIYVESSGNGAGFPNKQAILTSQCFDLSAVTSASFDFDYHMFSSAPTEMGSLVVQVSSDNFTTSSTVFTQTNSPAIQQTGNNDSWITESINLSSFLGQTIKVRLFATTGSSFRSDIAVDNIKLNANISSIMTWYEDSDNDGFGNPSVSQTSSTQPAGFVLDNTDCDDTDANEFPGQTWYIDADGDNYGT</sequence>
<dbReference type="RefSeq" id="WP_386127623.1">
    <property type="nucleotide sequence ID" value="NZ_JBHTJL010000008.1"/>
</dbReference>
<dbReference type="Pfam" id="PF00246">
    <property type="entry name" value="Peptidase_M14"/>
    <property type="match status" value="1"/>
</dbReference>
<dbReference type="EMBL" id="JBHTJL010000008">
    <property type="protein sequence ID" value="MFD1062090.1"/>
    <property type="molecule type" value="Genomic_DNA"/>
</dbReference>
<evidence type="ECO:0000259" key="10">
    <source>
        <dbReference type="PROSITE" id="PS50853"/>
    </source>
</evidence>
<dbReference type="CDD" id="cd06263">
    <property type="entry name" value="MAM"/>
    <property type="match status" value="1"/>
</dbReference>
<gene>
    <name evidence="12" type="ORF">ACFQ1Q_02430</name>
</gene>
<evidence type="ECO:0000256" key="4">
    <source>
        <dbReference type="ARBA" id="ARBA00022801"/>
    </source>
</evidence>
<dbReference type="Pfam" id="PF00041">
    <property type="entry name" value="fn3"/>
    <property type="match status" value="4"/>
</dbReference>
<evidence type="ECO:0000259" key="11">
    <source>
        <dbReference type="PROSITE" id="PS52035"/>
    </source>
</evidence>
<dbReference type="Gene3D" id="3.40.630.10">
    <property type="entry name" value="Zn peptidases"/>
    <property type="match status" value="1"/>
</dbReference>
<dbReference type="SUPFAM" id="SSF49899">
    <property type="entry name" value="Concanavalin A-like lectins/glucanases"/>
    <property type="match status" value="1"/>
</dbReference>
<feature type="chain" id="PRO_5046007898" evidence="8">
    <location>
        <begin position="22"/>
        <end position="1418"/>
    </location>
</feature>
<feature type="domain" description="Fibronectin type-III" evidence="10">
    <location>
        <begin position="1083"/>
        <end position="1170"/>
    </location>
</feature>
<dbReference type="PROSITE" id="PS50060">
    <property type="entry name" value="MAM_2"/>
    <property type="match status" value="1"/>
</dbReference>
<feature type="signal peptide" evidence="8">
    <location>
        <begin position="1"/>
        <end position="21"/>
    </location>
</feature>
<dbReference type="CDD" id="cd00063">
    <property type="entry name" value="FN3"/>
    <property type="match status" value="4"/>
</dbReference>
<dbReference type="InterPro" id="IPR000834">
    <property type="entry name" value="Peptidase_M14"/>
</dbReference>
<keyword evidence="4" id="KW-0378">Hydrolase</keyword>
<feature type="domain" description="Fibronectin type-III" evidence="10">
    <location>
        <begin position="995"/>
        <end position="1081"/>
    </location>
</feature>
<keyword evidence="5" id="KW-0862">Zinc</keyword>
<dbReference type="InterPro" id="IPR013783">
    <property type="entry name" value="Ig-like_fold"/>
</dbReference>
<dbReference type="PANTHER" id="PTHR11705:SF143">
    <property type="entry name" value="SLL0236 PROTEIN"/>
    <property type="match status" value="1"/>
</dbReference>
<name>A0ABW3N6K9_9FLAO</name>
<keyword evidence="13" id="KW-1185">Reference proteome</keyword>
<dbReference type="SMART" id="SM00137">
    <property type="entry name" value="MAM"/>
    <property type="match status" value="1"/>
</dbReference>
<dbReference type="SUPFAM" id="SSF53187">
    <property type="entry name" value="Zn-dependent exopeptidases"/>
    <property type="match status" value="1"/>
</dbReference>
<dbReference type="GO" id="GO:0004180">
    <property type="term" value="F:carboxypeptidase activity"/>
    <property type="evidence" value="ECO:0007669"/>
    <property type="project" value="UniProtKB-KW"/>
</dbReference>
<protein>
    <submittedName>
        <fullName evidence="12">M14 family zinc carboxypeptidase</fullName>
    </submittedName>
</protein>
<keyword evidence="3" id="KW-0645">Protease</keyword>
<feature type="domain" description="MAM" evidence="9">
    <location>
        <begin position="1179"/>
        <end position="1359"/>
    </location>
</feature>
<dbReference type="PANTHER" id="PTHR11705">
    <property type="entry name" value="PROTEASE FAMILY M14 CARBOXYPEPTIDASE A,B"/>
    <property type="match status" value="1"/>
</dbReference>
<keyword evidence="12" id="KW-0121">Carboxypeptidase</keyword>
<dbReference type="InterPro" id="IPR000998">
    <property type="entry name" value="MAM_dom"/>
</dbReference>
<evidence type="ECO:0000256" key="2">
    <source>
        <dbReference type="ARBA" id="ARBA00005988"/>
    </source>
</evidence>
<evidence type="ECO:0000256" key="3">
    <source>
        <dbReference type="ARBA" id="ARBA00022670"/>
    </source>
</evidence>
<evidence type="ECO:0000313" key="13">
    <source>
        <dbReference type="Proteomes" id="UP001597013"/>
    </source>
</evidence>